<gene>
    <name evidence="2" type="ORF">KGQ19_00675</name>
</gene>
<proteinExistence type="predicted"/>
<evidence type="ECO:0000313" key="3">
    <source>
        <dbReference type="Proteomes" id="UP000730482"/>
    </source>
</evidence>
<evidence type="ECO:0000313" key="2">
    <source>
        <dbReference type="EMBL" id="MBS2545373.1"/>
    </source>
</evidence>
<dbReference type="RefSeq" id="WP_212007039.1">
    <property type="nucleotide sequence ID" value="NZ_JAAFYZ010000002.1"/>
</dbReference>
<protein>
    <recommendedName>
        <fullName evidence="4">Type II secretion system protein</fullName>
    </recommendedName>
</protein>
<keyword evidence="1" id="KW-0812">Transmembrane</keyword>
<sequence>MIPLPYLGAGCVAGLGLAVLTSEFLPAPPKLTTALDRMRQTTAPQPTSDDRGLRMRFGAWLAERADGLPGLTVPVKDLAILNKPRELWFFDKIGSTVLVLLGVPYAMAMFYLIGFQLPPVLALVIAVVGAAVAWFGADYDLAARARKARREFDWALASYLDLVALRRLGDAAAADALQGAAELGEGWVFVRLREALHHARLERVPPWDGLRKLADEVGAGALRDVADIMSWSGSDGASVYTALRARTKALRVTLGNAQAEDAAAATVRLTMIGAFLALVLMILIGYPAFSRILST</sequence>
<feature type="transmembrane region" description="Helical" evidence="1">
    <location>
        <begin position="120"/>
        <end position="141"/>
    </location>
</feature>
<comment type="caution">
    <text evidence="2">The sequence shown here is derived from an EMBL/GenBank/DDBJ whole genome shotgun (WGS) entry which is preliminary data.</text>
</comment>
<evidence type="ECO:0008006" key="4">
    <source>
        <dbReference type="Google" id="ProtNLM"/>
    </source>
</evidence>
<evidence type="ECO:0000256" key="1">
    <source>
        <dbReference type="SAM" id="Phobius"/>
    </source>
</evidence>
<keyword evidence="1" id="KW-1133">Transmembrane helix</keyword>
<dbReference type="PANTHER" id="PTHR35007:SF1">
    <property type="entry name" value="PILUS ASSEMBLY PROTEIN"/>
    <property type="match status" value="1"/>
</dbReference>
<feature type="transmembrane region" description="Helical" evidence="1">
    <location>
        <begin position="269"/>
        <end position="289"/>
    </location>
</feature>
<dbReference type="EMBL" id="JAAFYZ010000002">
    <property type="protein sequence ID" value="MBS2545373.1"/>
    <property type="molecule type" value="Genomic_DNA"/>
</dbReference>
<keyword evidence="3" id="KW-1185">Reference proteome</keyword>
<feature type="transmembrane region" description="Helical" evidence="1">
    <location>
        <begin position="6"/>
        <end position="25"/>
    </location>
</feature>
<dbReference type="PANTHER" id="PTHR35007">
    <property type="entry name" value="INTEGRAL MEMBRANE PROTEIN-RELATED"/>
    <property type="match status" value="1"/>
</dbReference>
<reference evidence="2 3" key="1">
    <citation type="submission" date="2020-02" db="EMBL/GenBank/DDBJ databases">
        <title>Acidophilic actinobacteria isolated from forest soil.</title>
        <authorList>
            <person name="Golinska P."/>
        </authorList>
    </citation>
    <scope>NUCLEOTIDE SEQUENCE [LARGE SCALE GENOMIC DNA]</scope>
    <source>
        <strain evidence="2 3">NL8</strain>
    </source>
</reference>
<keyword evidence="1" id="KW-0472">Membrane</keyword>
<accession>A0ABS5KGH1</accession>
<feature type="transmembrane region" description="Helical" evidence="1">
    <location>
        <begin position="93"/>
        <end position="114"/>
    </location>
</feature>
<dbReference type="Proteomes" id="UP000730482">
    <property type="component" value="Unassembled WGS sequence"/>
</dbReference>
<name>A0ABS5KGH1_9ACTN</name>
<organism evidence="2 3">
    <name type="scientific">Catenulispora pinistramenti</name>
    <dbReference type="NCBI Taxonomy" id="2705254"/>
    <lineage>
        <taxon>Bacteria</taxon>
        <taxon>Bacillati</taxon>
        <taxon>Actinomycetota</taxon>
        <taxon>Actinomycetes</taxon>
        <taxon>Catenulisporales</taxon>
        <taxon>Catenulisporaceae</taxon>
        <taxon>Catenulispora</taxon>
    </lineage>
</organism>